<dbReference type="EMBL" id="JAUSUZ010000001">
    <property type="protein sequence ID" value="MDQ0369028.1"/>
    <property type="molecule type" value="Genomic_DNA"/>
</dbReference>
<accession>A0AAE3W300</accession>
<dbReference type="InterPro" id="IPR021903">
    <property type="entry name" value="DUF3515"/>
</dbReference>
<proteinExistence type="predicted"/>
<keyword evidence="2" id="KW-1185">Reference proteome</keyword>
<dbReference type="AlphaFoldDB" id="A0AAE3W300"/>
<reference evidence="1 2" key="1">
    <citation type="submission" date="2023-07" db="EMBL/GenBank/DDBJ databases">
        <title>Sequencing the genomes of 1000 actinobacteria strains.</title>
        <authorList>
            <person name="Klenk H.-P."/>
        </authorList>
    </citation>
    <scope>NUCLEOTIDE SEQUENCE [LARGE SCALE GENOMIC DNA]</scope>
    <source>
        <strain evidence="1 2">DSM 44709</strain>
    </source>
</reference>
<evidence type="ECO:0000313" key="2">
    <source>
        <dbReference type="Proteomes" id="UP001240236"/>
    </source>
</evidence>
<dbReference type="Proteomes" id="UP001240236">
    <property type="component" value="Unassembled WGS sequence"/>
</dbReference>
<dbReference type="RefSeq" id="WP_307243975.1">
    <property type="nucleotide sequence ID" value="NZ_JAUSUZ010000001.1"/>
</dbReference>
<dbReference type="Pfam" id="PF12028">
    <property type="entry name" value="DUF3515"/>
    <property type="match status" value="1"/>
</dbReference>
<evidence type="ECO:0000313" key="1">
    <source>
        <dbReference type="EMBL" id="MDQ0369028.1"/>
    </source>
</evidence>
<evidence type="ECO:0008006" key="3">
    <source>
        <dbReference type="Google" id="ProtNLM"/>
    </source>
</evidence>
<protein>
    <recommendedName>
        <fullName evidence="3">DUF3515 domain-containing protein</fullName>
    </recommendedName>
</protein>
<sequence length="189" mass="19672">MPAEKDRTTRTAALWATAVAVPAALAVGIIAVSSLPSATPSATPASGAPQPASTVPVEMAAPALDDDETVACRALTSQLPVTVRNLAQRPVSAGPEQNVAYGDPAITVACGGEQPSFLATDLVYPLNKVCWHATETPDASIWTTVDRRVPVTVTIPKSYDSPGQWTTEFSTTVLSTLLSREDVPTGCRS</sequence>
<name>A0AAE3W300_9ACTN</name>
<comment type="caution">
    <text evidence="1">The sequence shown here is derived from an EMBL/GenBank/DDBJ whole genome shotgun (WGS) entry which is preliminary data.</text>
</comment>
<organism evidence="1 2">
    <name type="scientific">Catenuloplanes indicus</name>
    <dbReference type="NCBI Taxonomy" id="137267"/>
    <lineage>
        <taxon>Bacteria</taxon>
        <taxon>Bacillati</taxon>
        <taxon>Actinomycetota</taxon>
        <taxon>Actinomycetes</taxon>
        <taxon>Micromonosporales</taxon>
        <taxon>Micromonosporaceae</taxon>
        <taxon>Catenuloplanes</taxon>
    </lineage>
</organism>
<gene>
    <name evidence="1" type="ORF">J2S42_005697</name>
</gene>